<dbReference type="PRINTS" id="PR00463">
    <property type="entry name" value="EP450I"/>
</dbReference>
<dbReference type="InterPro" id="IPR002401">
    <property type="entry name" value="Cyt_P450_E_grp-I"/>
</dbReference>
<evidence type="ECO:0000313" key="15">
    <source>
        <dbReference type="RefSeq" id="XP_029651634.1"/>
    </source>
</evidence>
<protein>
    <submittedName>
        <fullName evidence="15">Cytochrome P450 3A24 isoform X1</fullName>
    </submittedName>
</protein>
<evidence type="ECO:0000256" key="10">
    <source>
        <dbReference type="PIRSR" id="PIRSR602401-1"/>
    </source>
</evidence>
<dbReference type="KEGG" id="osn:115224836"/>
<dbReference type="CDD" id="cd11055">
    <property type="entry name" value="CYP3A-like"/>
    <property type="match status" value="1"/>
</dbReference>
<keyword evidence="7 11" id="KW-0560">Oxidoreductase</keyword>
<accession>A0A6P7TIR9</accession>
<evidence type="ECO:0000256" key="6">
    <source>
        <dbReference type="ARBA" id="ARBA00022848"/>
    </source>
</evidence>
<evidence type="ECO:0000256" key="1">
    <source>
        <dbReference type="ARBA" id="ARBA00004174"/>
    </source>
</evidence>
<evidence type="ECO:0000256" key="7">
    <source>
        <dbReference type="ARBA" id="ARBA00023002"/>
    </source>
</evidence>
<dbReference type="GO" id="GO:0020037">
    <property type="term" value="F:heme binding"/>
    <property type="evidence" value="ECO:0007669"/>
    <property type="project" value="InterPro"/>
</dbReference>
<keyword evidence="14" id="KW-1185">Reference proteome</keyword>
<keyword evidence="12" id="KW-0175">Coiled coil</keyword>
<dbReference type="GO" id="GO:0008395">
    <property type="term" value="F:steroid hydroxylase activity"/>
    <property type="evidence" value="ECO:0007669"/>
    <property type="project" value="TreeGrafter"/>
</dbReference>
<evidence type="ECO:0000256" key="3">
    <source>
        <dbReference type="ARBA" id="ARBA00010617"/>
    </source>
</evidence>
<evidence type="ECO:0000256" key="9">
    <source>
        <dbReference type="ARBA" id="ARBA00043906"/>
    </source>
</evidence>
<organism evidence="14 15">
    <name type="scientific">Octopus sinensis</name>
    <name type="common">East Asian common octopus</name>
    <dbReference type="NCBI Taxonomy" id="2607531"/>
    <lineage>
        <taxon>Eukaryota</taxon>
        <taxon>Metazoa</taxon>
        <taxon>Spiralia</taxon>
        <taxon>Lophotrochozoa</taxon>
        <taxon>Mollusca</taxon>
        <taxon>Cephalopoda</taxon>
        <taxon>Coleoidea</taxon>
        <taxon>Octopodiformes</taxon>
        <taxon>Octopoda</taxon>
        <taxon>Incirrata</taxon>
        <taxon>Octopodidae</taxon>
        <taxon>Octopus</taxon>
    </lineage>
</organism>
<evidence type="ECO:0000256" key="2">
    <source>
        <dbReference type="ARBA" id="ARBA00004406"/>
    </source>
</evidence>
<evidence type="ECO:0000256" key="4">
    <source>
        <dbReference type="ARBA" id="ARBA00022617"/>
    </source>
</evidence>
<dbReference type="GO" id="GO:0005506">
    <property type="term" value="F:iron ion binding"/>
    <property type="evidence" value="ECO:0007669"/>
    <property type="project" value="InterPro"/>
</dbReference>
<dbReference type="RefSeq" id="XP_029651634.1">
    <property type="nucleotide sequence ID" value="XM_029795774.2"/>
</dbReference>
<keyword evidence="8 10" id="KW-0408">Iron</keyword>
<proteinExistence type="inferred from homology"/>
<evidence type="ECO:0000256" key="12">
    <source>
        <dbReference type="SAM" id="Coils"/>
    </source>
</evidence>
<dbReference type="PRINTS" id="PR00385">
    <property type="entry name" value="P450"/>
</dbReference>
<dbReference type="Gene3D" id="1.10.630.10">
    <property type="entry name" value="Cytochrome P450"/>
    <property type="match status" value="1"/>
</dbReference>
<keyword evidence="13" id="KW-0472">Membrane</keyword>
<keyword evidence="13" id="KW-0812">Transmembrane</keyword>
<dbReference type="InterPro" id="IPR050705">
    <property type="entry name" value="Cytochrome_P450_3A"/>
</dbReference>
<evidence type="ECO:0000256" key="13">
    <source>
        <dbReference type="SAM" id="Phobius"/>
    </source>
</evidence>
<feature type="binding site" description="axial binding residue" evidence="10">
    <location>
        <position position="446"/>
    </location>
    <ligand>
        <name>heme</name>
        <dbReference type="ChEBI" id="CHEBI:30413"/>
    </ligand>
    <ligandPart>
        <name>Fe</name>
        <dbReference type="ChEBI" id="CHEBI:18248"/>
    </ligandPart>
</feature>
<keyword evidence="4 10" id="KW-0349">Heme</keyword>
<evidence type="ECO:0000313" key="14">
    <source>
        <dbReference type="Proteomes" id="UP000515154"/>
    </source>
</evidence>
<dbReference type="PROSITE" id="PS00086">
    <property type="entry name" value="CYTOCHROME_P450"/>
    <property type="match status" value="1"/>
</dbReference>
<evidence type="ECO:0000256" key="5">
    <source>
        <dbReference type="ARBA" id="ARBA00022723"/>
    </source>
</evidence>
<keyword evidence="13" id="KW-1133">Transmembrane helix</keyword>
<comment type="subcellular location">
    <subcellularLocation>
        <location evidence="2">Endoplasmic reticulum membrane</location>
        <topology evidence="2">Peripheral membrane protein</topology>
    </subcellularLocation>
    <subcellularLocation>
        <location evidence="1">Microsome membrane</location>
        <topology evidence="1">Peripheral membrane protein</topology>
    </subcellularLocation>
</comment>
<dbReference type="Proteomes" id="UP000515154">
    <property type="component" value="Linkage group LG26"/>
</dbReference>
<comment type="function">
    <text evidence="9">Cytochromes P450 are a group of heme-thiolate monooxygenases. They oxidize a variety of structurally unrelated compounds, including steroids, fatty acids, and xenobiotics.</text>
</comment>
<keyword evidence="5 10" id="KW-0479">Metal-binding</keyword>
<feature type="coiled-coil region" evidence="12">
    <location>
        <begin position="266"/>
        <end position="293"/>
    </location>
</feature>
<dbReference type="AlphaFoldDB" id="A0A6P7TIR9"/>
<sequence>MYVILLLLTLILVYLLYSIYSYGAKPFSLFKSHGIPGPEPKHFIGNLDSFKKPRYLLEKEWCKKFGSVTGYFIGRNPYLLITDLQMIKTIMSTNFANFRNRPFDVPTDDFTELFLMNTKDQYWKFLRTLMMTAFSNKKLKESLYLMKVCVANFVTNISQDAASGKEFCINQYCSSYTMDIIAATGFGIEINSQMNMNHPFVLHAKALFKPGFLKYLIALTFVFPFLWHLVNVYIILAGERKHRNFFAAICRNTILFRRNNPEIVPNKDILQTMLEAQANLQGAKTENQNVTDQYGLSDKQIIAQATMFLLAAYENTANTIAFLAYQLALNPDIQNRVYEEITEMVEGDVTFENLQQLKYLDMCLAEVLRLYPVSPRTNRIAAKESVIQGWTIPTEADVVFPIYTIHHDPEIWPEPEKFDPERFRAENSEGRHPYSYLPFGGGPRMCMGPKFAQLESKLAIVEILRSYELLPCERTEIPVELDDNFLLAPKNGIWLKVEKRKDTEF</sequence>
<dbReference type="PANTHER" id="PTHR24302">
    <property type="entry name" value="CYTOCHROME P450 FAMILY 3"/>
    <property type="match status" value="1"/>
</dbReference>
<keyword evidence="11" id="KW-0503">Monooxygenase</keyword>
<feature type="transmembrane region" description="Helical" evidence="13">
    <location>
        <begin position="215"/>
        <end position="236"/>
    </location>
</feature>
<dbReference type="GO" id="GO:0005789">
    <property type="term" value="C:endoplasmic reticulum membrane"/>
    <property type="evidence" value="ECO:0007669"/>
    <property type="project" value="UniProtKB-SubCell"/>
</dbReference>
<keyword evidence="6" id="KW-0256">Endoplasmic reticulum</keyword>
<dbReference type="PANTHER" id="PTHR24302:SF15">
    <property type="entry name" value="FATTY-ACID PEROXYGENASE"/>
    <property type="match status" value="1"/>
</dbReference>
<dbReference type="GO" id="GO:0016705">
    <property type="term" value="F:oxidoreductase activity, acting on paired donors, with incorporation or reduction of molecular oxygen"/>
    <property type="evidence" value="ECO:0007669"/>
    <property type="project" value="InterPro"/>
</dbReference>
<gene>
    <name evidence="15" type="primary">LOC115224836</name>
</gene>
<dbReference type="InterPro" id="IPR017972">
    <property type="entry name" value="Cyt_P450_CS"/>
</dbReference>
<evidence type="ECO:0000256" key="11">
    <source>
        <dbReference type="RuleBase" id="RU000461"/>
    </source>
</evidence>
<dbReference type="FunFam" id="1.10.630.10:FF:000042">
    <property type="entry name" value="Cytochrome P450"/>
    <property type="match status" value="1"/>
</dbReference>
<reference evidence="15" key="1">
    <citation type="submission" date="2025-08" db="UniProtKB">
        <authorList>
            <consortium name="RefSeq"/>
        </authorList>
    </citation>
    <scope>IDENTIFICATION</scope>
</reference>
<comment type="similarity">
    <text evidence="3 11">Belongs to the cytochrome P450 family.</text>
</comment>
<name>A0A6P7TIR9_9MOLL</name>
<keyword evidence="6" id="KW-0492">Microsome</keyword>
<comment type="cofactor">
    <cofactor evidence="10">
        <name>heme</name>
        <dbReference type="ChEBI" id="CHEBI:30413"/>
    </cofactor>
</comment>
<dbReference type="InterPro" id="IPR036396">
    <property type="entry name" value="Cyt_P450_sf"/>
</dbReference>
<evidence type="ECO:0000256" key="8">
    <source>
        <dbReference type="ARBA" id="ARBA00023004"/>
    </source>
</evidence>
<dbReference type="InterPro" id="IPR001128">
    <property type="entry name" value="Cyt_P450"/>
</dbReference>
<dbReference type="Pfam" id="PF00067">
    <property type="entry name" value="p450"/>
    <property type="match status" value="1"/>
</dbReference>
<dbReference type="SUPFAM" id="SSF48264">
    <property type="entry name" value="Cytochrome P450"/>
    <property type="match status" value="1"/>
</dbReference>